<evidence type="ECO:0000313" key="1">
    <source>
        <dbReference type="EMBL" id="KKK48760.1"/>
    </source>
</evidence>
<sequence length="106" mass="11997">MENFNPTVRCPYCRGVNRPSISGWGRVGLNNRSHTCKHCEKDYVVVIYVETSKELEIVDGHISNIKGKIKYQKARTREIEKGLINTGVEVAKEYIRVEASSGGNRN</sequence>
<gene>
    <name evidence="1" type="ORF">LCGC14_3141890</name>
</gene>
<dbReference type="EMBL" id="LAZR01068905">
    <property type="protein sequence ID" value="KKK48760.1"/>
    <property type="molecule type" value="Genomic_DNA"/>
</dbReference>
<accession>A0A0F8WKI9</accession>
<organism evidence="1">
    <name type="scientific">marine sediment metagenome</name>
    <dbReference type="NCBI Taxonomy" id="412755"/>
    <lineage>
        <taxon>unclassified sequences</taxon>
        <taxon>metagenomes</taxon>
        <taxon>ecological metagenomes</taxon>
    </lineage>
</organism>
<proteinExistence type="predicted"/>
<protein>
    <submittedName>
        <fullName evidence="1">Uncharacterized protein</fullName>
    </submittedName>
</protein>
<comment type="caution">
    <text evidence="1">The sequence shown here is derived from an EMBL/GenBank/DDBJ whole genome shotgun (WGS) entry which is preliminary data.</text>
</comment>
<reference evidence="1" key="1">
    <citation type="journal article" date="2015" name="Nature">
        <title>Complex archaea that bridge the gap between prokaryotes and eukaryotes.</title>
        <authorList>
            <person name="Spang A."/>
            <person name="Saw J.H."/>
            <person name="Jorgensen S.L."/>
            <person name="Zaremba-Niedzwiedzka K."/>
            <person name="Martijn J."/>
            <person name="Lind A.E."/>
            <person name="van Eijk R."/>
            <person name="Schleper C."/>
            <person name="Guy L."/>
            <person name="Ettema T.J."/>
        </authorList>
    </citation>
    <scope>NUCLEOTIDE SEQUENCE</scope>
</reference>
<name>A0A0F8WKI9_9ZZZZ</name>
<dbReference type="AlphaFoldDB" id="A0A0F8WKI9"/>